<evidence type="ECO:0000313" key="3">
    <source>
        <dbReference type="Proteomes" id="UP001500305"/>
    </source>
</evidence>
<reference evidence="2 3" key="1">
    <citation type="journal article" date="2019" name="Int. J. Syst. Evol. Microbiol.">
        <title>The Global Catalogue of Microorganisms (GCM) 10K type strain sequencing project: providing services to taxonomists for standard genome sequencing and annotation.</title>
        <authorList>
            <consortium name="The Broad Institute Genomics Platform"/>
            <consortium name="The Broad Institute Genome Sequencing Center for Infectious Disease"/>
            <person name="Wu L."/>
            <person name="Ma J."/>
        </authorList>
    </citation>
    <scope>NUCLEOTIDE SEQUENCE [LARGE SCALE GENOMIC DNA]</scope>
    <source>
        <strain evidence="2 3">JCM 7356</strain>
    </source>
</reference>
<feature type="domain" description="AB hydrolase-1" evidence="1">
    <location>
        <begin position="4"/>
        <end position="228"/>
    </location>
</feature>
<dbReference type="SUPFAM" id="SSF53474">
    <property type="entry name" value="alpha/beta-Hydrolases"/>
    <property type="match status" value="1"/>
</dbReference>
<dbReference type="Proteomes" id="UP001500305">
    <property type="component" value="Unassembled WGS sequence"/>
</dbReference>
<dbReference type="InterPro" id="IPR000073">
    <property type="entry name" value="AB_hydrolase_1"/>
</dbReference>
<dbReference type="EMBL" id="BAAATR010000025">
    <property type="protein sequence ID" value="GAA2260622.1"/>
    <property type="molecule type" value="Genomic_DNA"/>
</dbReference>
<sequence length="243" mass="25329">MTTFLLVPGLFLGAWVWEAVAVDLEARGHRAVPVTLPGLAERAGADAGRIGLAEHTAAVVDLLDEYGPGVVLVAHSYGSFPATAAADQRPDRIARVVYVDTGIPEHGESMATSLAGAGIAAAGEDGLIAVPGQLPPGVPESERERYYRLATPHPAATATDPVRLTDAWNTLPTTGIFCVDSGLSRDVARSLHATGAPRFAKLAEPGVTYFELPTGHFPMLTTPRELTDALVRAAAGEGAGLYD</sequence>
<evidence type="ECO:0000259" key="1">
    <source>
        <dbReference type="Pfam" id="PF12697"/>
    </source>
</evidence>
<accession>A0ABN3EJC2</accession>
<dbReference type="Pfam" id="PF12697">
    <property type="entry name" value="Abhydrolase_6"/>
    <property type="match status" value="1"/>
</dbReference>
<organism evidence="2 3">
    <name type="scientific">Kitasatospora cystarginea</name>
    <dbReference type="NCBI Taxonomy" id="58350"/>
    <lineage>
        <taxon>Bacteria</taxon>
        <taxon>Bacillati</taxon>
        <taxon>Actinomycetota</taxon>
        <taxon>Actinomycetes</taxon>
        <taxon>Kitasatosporales</taxon>
        <taxon>Streptomycetaceae</taxon>
        <taxon>Kitasatospora</taxon>
    </lineage>
</organism>
<name>A0ABN3EJC2_9ACTN</name>
<dbReference type="PANTHER" id="PTHR37017:SF11">
    <property type="entry name" value="ESTERASE_LIPASE_THIOESTERASE DOMAIN-CONTAINING PROTEIN"/>
    <property type="match status" value="1"/>
</dbReference>
<dbReference type="InterPro" id="IPR052897">
    <property type="entry name" value="Sec-Metab_Biosynth_Hydrolase"/>
</dbReference>
<protein>
    <recommendedName>
        <fullName evidence="1">AB hydrolase-1 domain-containing protein</fullName>
    </recommendedName>
</protein>
<dbReference type="Gene3D" id="3.40.50.1820">
    <property type="entry name" value="alpha/beta hydrolase"/>
    <property type="match status" value="1"/>
</dbReference>
<keyword evidence="3" id="KW-1185">Reference proteome</keyword>
<proteinExistence type="predicted"/>
<dbReference type="InterPro" id="IPR029058">
    <property type="entry name" value="AB_hydrolase_fold"/>
</dbReference>
<comment type="caution">
    <text evidence="2">The sequence shown here is derived from an EMBL/GenBank/DDBJ whole genome shotgun (WGS) entry which is preliminary data.</text>
</comment>
<dbReference type="RefSeq" id="WP_344638820.1">
    <property type="nucleotide sequence ID" value="NZ_BAAATR010000025.1"/>
</dbReference>
<gene>
    <name evidence="2" type="ORF">GCM10010430_50870</name>
</gene>
<dbReference type="PANTHER" id="PTHR37017">
    <property type="entry name" value="AB HYDROLASE-1 DOMAIN-CONTAINING PROTEIN-RELATED"/>
    <property type="match status" value="1"/>
</dbReference>
<evidence type="ECO:0000313" key="2">
    <source>
        <dbReference type="EMBL" id="GAA2260622.1"/>
    </source>
</evidence>